<dbReference type="EMBL" id="MSFM01000010">
    <property type="protein sequence ID" value="PKY01930.1"/>
    <property type="molecule type" value="Genomic_DNA"/>
</dbReference>
<evidence type="ECO:0000313" key="3">
    <source>
        <dbReference type="Proteomes" id="UP000234254"/>
    </source>
</evidence>
<comment type="caution">
    <text evidence="2">The sequence shown here is derived from an EMBL/GenBank/DDBJ whole genome shotgun (WGS) entry which is preliminary data.</text>
</comment>
<dbReference type="OrthoDB" id="336240at2759"/>
<organism evidence="2 3">
    <name type="scientific">Aspergillus campestris (strain IBT 28561)</name>
    <dbReference type="NCBI Taxonomy" id="1392248"/>
    <lineage>
        <taxon>Eukaryota</taxon>
        <taxon>Fungi</taxon>
        <taxon>Dikarya</taxon>
        <taxon>Ascomycota</taxon>
        <taxon>Pezizomycotina</taxon>
        <taxon>Eurotiomycetes</taxon>
        <taxon>Eurotiomycetidae</taxon>
        <taxon>Eurotiales</taxon>
        <taxon>Aspergillaceae</taxon>
        <taxon>Aspergillus</taxon>
        <taxon>Aspergillus subgen. Circumdati</taxon>
    </lineage>
</organism>
<evidence type="ECO:0000256" key="1">
    <source>
        <dbReference type="SAM" id="MobiDB-lite"/>
    </source>
</evidence>
<accession>A0A2I1CWD8</accession>
<dbReference type="InterPro" id="IPR012677">
    <property type="entry name" value="Nucleotide-bd_a/b_plait_sf"/>
</dbReference>
<evidence type="ECO:0000313" key="2">
    <source>
        <dbReference type="EMBL" id="PKY01930.1"/>
    </source>
</evidence>
<dbReference type="AlphaFoldDB" id="A0A2I1CWD8"/>
<keyword evidence="3" id="KW-1185">Reference proteome</keyword>
<feature type="compositionally biased region" description="Polar residues" evidence="1">
    <location>
        <begin position="346"/>
        <end position="358"/>
    </location>
</feature>
<dbReference type="VEuPathDB" id="FungiDB:P168DRAFT_256872"/>
<dbReference type="Proteomes" id="UP000234254">
    <property type="component" value="Unassembled WGS sequence"/>
</dbReference>
<sequence>MQFVGRGAQLIAPNQGCAVHIIMERSTAKTMDCYVEVRTRENAYETVARINSIYETGRAPRMGSRHVAVEVSSQDALLHDLFPRAKCIIWNDGIPTELRNMDRFSTGFCGFFTSEEIVGAIRHAEIPHRSPFGAKCPQRTYESTISTLYKFPWYATRLYSVHERNELFTMTNRHMISLVSRIKRINTMGLDERLVRDLLFAGLNCPAFNDRQKYTLCINAQDVGDAVKLPDMSRWFPFDTLAKKPTKDENCLMYYAKLISQGTTDGLEIMGLVNTFPMHNYRLDSPYGRVWFEWPEAVAKETTWEDASRHEMDLLCNLIVSGLLNDRDNTPVPRFQNLAIGPPSARRNTQGSSVSTHAQFFPASNAESSAMVSRRASDMLAVGSSHVRHATDTTWNHKLLLPATSIPGGVPGHRITRSTPACILSSETPFDDEY</sequence>
<proteinExistence type="predicted"/>
<reference evidence="2" key="1">
    <citation type="submission" date="2016-12" db="EMBL/GenBank/DDBJ databases">
        <title>The genomes of Aspergillus section Nigri reveals drivers in fungal speciation.</title>
        <authorList>
            <consortium name="DOE Joint Genome Institute"/>
            <person name="Vesth T.C."/>
            <person name="Nybo J."/>
            <person name="Theobald S."/>
            <person name="Brandl J."/>
            <person name="Frisvad J.C."/>
            <person name="Nielsen K.F."/>
            <person name="Lyhne E.K."/>
            <person name="Kogle M.E."/>
            <person name="Kuo A."/>
            <person name="Riley R."/>
            <person name="Clum A."/>
            <person name="Nolan M."/>
            <person name="Lipzen A."/>
            <person name="Salamov A."/>
            <person name="Henrissat B."/>
            <person name="Wiebenga A."/>
            <person name="De vries R.P."/>
            <person name="Grigoriev I.V."/>
            <person name="Mortensen U.H."/>
            <person name="Andersen M.R."/>
            <person name="Baker S.E."/>
        </authorList>
    </citation>
    <scope>NUCLEOTIDE SEQUENCE</scope>
    <source>
        <strain evidence="2">IBT 28561</strain>
    </source>
</reference>
<dbReference type="Gene3D" id="3.30.70.330">
    <property type="match status" value="1"/>
</dbReference>
<gene>
    <name evidence="2" type="ORF">P168DRAFT_256872</name>
</gene>
<protein>
    <submittedName>
        <fullName evidence="2">Uncharacterized protein</fullName>
    </submittedName>
</protein>
<feature type="region of interest" description="Disordered" evidence="1">
    <location>
        <begin position="341"/>
        <end position="360"/>
    </location>
</feature>
<dbReference type="RefSeq" id="XP_024690524.1">
    <property type="nucleotide sequence ID" value="XM_024834533.1"/>
</dbReference>
<name>A0A2I1CWD8_ASPC2</name>
<dbReference type="GeneID" id="36542057"/>